<feature type="compositionally biased region" description="Polar residues" evidence="1">
    <location>
        <begin position="333"/>
        <end position="342"/>
    </location>
</feature>
<protein>
    <recommendedName>
        <fullName evidence="5">Protein BIG1</fullName>
    </recommendedName>
</protein>
<evidence type="ECO:0000256" key="2">
    <source>
        <dbReference type="SAM" id="Phobius"/>
    </source>
</evidence>
<dbReference type="GO" id="GO:0038023">
    <property type="term" value="F:signaling receptor activity"/>
    <property type="evidence" value="ECO:0007669"/>
    <property type="project" value="InterPro"/>
</dbReference>
<feature type="compositionally biased region" description="Acidic residues" evidence="1">
    <location>
        <begin position="303"/>
        <end position="314"/>
    </location>
</feature>
<organism evidence="3 4">
    <name type="scientific">Peronospora belbahrii</name>
    <dbReference type="NCBI Taxonomy" id="622444"/>
    <lineage>
        <taxon>Eukaryota</taxon>
        <taxon>Sar</taxon>
        <taxon>Stramenopiles</taxon>
        <taxon>Oomycota</taxon>
        <taxon>Peronosporomycetes</taxon>
        <taxon>Peronosporales</taxon>
        <taxon>Peronosporaceae</taxon>
        <taxon>Peronospora</taxon>
    </lineage>
</organism>
<keyword evidence="2" id="KW-0472">Membrane</keyword>
<gene>
    <name evidence="3" type="ORF">PBS003_LOCUS6668</name>
</gene>
<proteinExistence type="predicted"/>
<evidence type="ECO:0000313" key="4">
    <source>
        <dbReference type="Proteomes" id="UP001160483"/>
    </source>
</evidence>
<evidence type="ECO:0000313" key="3">
    <source>
        <dbReference type="EMBL" id="CAH0480042.1"/>
    </source>
</evidence>
<feature type="region of interest" description="Disordered" evidence="1">
    <location>
        <begin position="259"/>
        <end position="343"/>
    </location>
</feature>
<dbReference type="PANTHER" id="PTHR13351">
    <property type="entry name" value="RENIN RECEPTOR"/>
    <property type="match status" value="1"/>
</dbReference>
<reference evidence="3" key="1">
    <citation type="submission" date="2021-11" db="EMBL/GenBank/DDBJ databases">
        <authorList>
            <person name="Islam A."/>
            <person name="Islam S."/>
            <person name="Flora M.S."/>
            <person name="Rahman M."/>
            <person name="Ziaur R.M."/>
            <person name="Epstein J.H."/>
            <person name="Hassan M."/>
            <person name="Klassen M."/>
            <person name="Woodard K."/>
            <person name="Webb A."/>
            <person name="Webby R.J."/>
            <person name="El Zowalaty M.E."/>
        </authorList>
    </citation>
    <scope>NUCLEOTIDE SEQUENCE</scope>
    <source>
        <strain evidence="3">Pbs3</strain>
    </source>
</reference>
<name>A0AAU9L734_9STRA</name>
<evidence type="ECO:0008006" key="5">
    <source>
        <dbReference type="Google" id="ProtNLM"/>
    </source>
</evidence>
<dbReference type="GO" id="GO:0009897">
    <property type="term" value="C:external side of plasma membrane"/>
    <property type="evidence" value="ECO:0007669"/>
    <property type="project" value="TreeGrafter"/>
</dbReference>
<sequence>MYPLFQLSIAALTASIVSAGRVLVLGKSLSPLWHETHASSTFSPAGLTDLALNSLGLRTGRVSSRSAVQSPLQADIFAHSKLYALLIVEDESTASLEAINAHLSDVNVFHELYPAETCNVKVPVAVAQKFQLKYHSAAYCAGNAALCASVKVSTLSESAELLQQVLADNSFLNSRDEQDVVFAKQLAQVMQLTAELKQHGDDKMLYIVGISSLHGDKQRLAQQTVTTVVTEFLTQLMNSKQVAAAQVMMGRLPTAVQQATALSRRARNRKLASSPTDKEDESGEDDGEDDEGGDEDKNKETDEKTDEEIDEEKDLTELDAAGGSLLEDDDDFTSATNSSIPGSVSIPDIAEYQIILWTSVMLGALLLGAVLAMANMDAGRDSLLYAKFIADVNGRKTN</sequence>
<keyword evidence="2" id="KW-1133">Transmembrane helix</keyword>
<dbReference type="PANTHER" id="PTHR13351:SF1">
    <property type="entry name" value="RENIN RECEPTOR"/>
    <property type="match status" value="1"/>
</dbReference>
<dbReference type="InterPro" id="IPR012493">
    <property type="entry name" value="Renin_rcpt"/>
</dbReference>
<dbReference type="AlphaFoldDB" id="A0AAU9L734"/>
<evidence type="ECO:0000256" key="1">
    <source>
        <dbReference type="SAM" id="MobiDB-lite"/>
    </source>
</evidence>
<feature type="compositionally biased region" description="Acidic residues" evidence="1">
    <location>
        <begin position="278"/>
        <end position="294"/>
    </location>
</feature>
<accession>A0AAU9L734</accession>
<comment type="caution">
    <text evidence="3">The sequence shown here is derived from an EMBL/GenBank/DDBJ whole genome shotgun (WGS) entry which is preliminary data.</text>
</comment>
<feature type="transmembrane region" description="Helical" evidence="2">
    <location>
        <begin position="354"/>
        <end position="374"/>
    </location>
</feature>
<dbReference type="Proteomes" id="UP001160483">
    <property type="component" value="Unassembled WGS sequence"/>
</dbReference>
<keyword evidence="2" id="KW-0812">Transmembrane</keyword>
<dbReference type="EMBL" id="CAKKTJ010000322">
    <property type="protein sequence ID" value="CAH0480042.1"/>
    <property type="molecule type" value="Genomic_DNA"/>
</dbReference>